<evidence type="ECO:0000256" key="1">
    <source>
        <dbReference type="ARBA" id="ARBA00022801"/>
    </source>
</evidence>
<dbReference type="SUPFAM" id="SSF55811">
    <property type="entry name" value="Nudix"/>
    <property type="match status" value="1"/>
</dbReference>
<dbReference type="AlphaFoldDB" id="A0A0G0W7Q0"/>
<dbReference type="PROSITE" id="PS51462">
    <property type="entry name" value="NUDIX"/>
    <property type="match status" value="1"/>
</dbReference>
<proteinExistence type="predicted"/>
<accession>A0A0G0W7Q0</accession>
<protein>
    <submittedName>
        <fullName evidence="3">NUDIX hydrolase</fullName>
    </submittedName>
</protein>
<reference evidence="3 4" key="1">
    <citation type="journal article" date="2015" name="Nature">
        <title>rRNA introns, odd ribosomes, and small enigmatic genomes across a large radiation of phyla.</title>
        <authorList>
            <person name="Brown C.T."/>
            <person name="Hug L.A."/>
            <person name="Thomas B.C."/>
            <person name="Sharon I."/>
            <person name="Castelle C.J."/>
            <person name="Singh A."/>
            <person name="Wilkins M.J."/>
            <person name="Williams K.H."/>
            <person name="Banfield J.F."/>
        </authorList>
    </citation>
    <scope>NUCLEOTIDE SEQUENCE [LARGE SCALE GENOMIC DNA]</scope>
</reference>
<gene>
    <name evidence="3" type="ORF">UU65_C0003G0094</name>
</gene>
<keyword evidence="1 3" id="KW-0378">Hydrolase</keyword>
<dbReference type="Gene3D" id="3.90.79.10">
    <property type="entry name" value="Nucleoside Triphosphate Pyrophosphohydrolase"/>
    <property type="match status" value="1"/>
</dbReference>
<evidence type="ECO:0000313" key="3">
    <source>
        <dbReference type="EMBL" id="KKS09039.1"/>
    </source>
</evidence>
<name>A0A0G0W7Q0_UNCC2</name>
<dbReference type="InterPro" id="IPR015797">
    <property type="entry name" value="NUDIX_hydrolase-like_dom_sf"/>
</dbReference>
<dbReference type="PANTHER" id="PTHR43222">
    <property type="entry name" value="NUDIX HYDROLASE 23"/>
    <property type="match status" value="1"/>
</dbReference>
<evidence type="ECO:0000313" key="4">
    <source>
        <dbReference type="Proteomes" id="UP000033869"/>
    </source>
</evidence>
<dbReference type="InterPro" id="IPR020084">
    <property type="entry name" value="NUDIX_hydrolase_CS"/>
</dbReference>
<dbReference type="GO" id="GO:0016787">
    <property type="term" value="F:hydrolase activity"/>
    <property type="evidence" value="ECO:0007669"/>
    <property type="project" value="UniProtKB-KW"/>
</dbReference>
<evidence type="ECO:0000259" key="2">
    <source>
        <dbReference type="PROSITE" id="PS51462"/>
    </source>
</evidence>
<feature type="domain" description="Nudix hydrolase" evidence="2">
    <location>
        <begin position="41"/>
        <end position="166"/>
    </location>
</feature>
<dbReference type="EMBL" id="LCBL01000003">
    <property type="protein sequence ID" value="KKS09039.1"/>
    <property type="molecule type" value="Genomic_DNA"/>
</dbReference>
<dbReference type="PROSITE" id="PS00893">
    <property type="entry name" value="NUDIX_BOX"/>
    <property type="match status" value="1"/>
</dbReference>
<dbReference type="PANTHER" id="PTHR43222:SF2">
    <property type="entry name" value="NUDIX HYDROLASE 23, CHLOROPLASTIC"/>
    <property type="match status" value="1"/>
</dbReference>
<comment type="caution">
    <text evidence="3">The sequence shown here is derived from an EMBL/GenBank/DDBJ whole genome shotgun (WGS) entry which is preliminary data.</text>
</comment>
<dbReference type="InterPro" id="IPR000086">
    <property type="entry name" value="NUDIX_hydrolase_dom"/>
</dbReference>
<organism evidence="3 4">
    <name type="scientific">candidate division CPR2 bacterium GW2011_GWC1_41_48</name>
    <dbReference type="NCBI Taxonomy" id="1618344"/>
    <lineage>
        <taxon>Bacteria</taxon>
        <taxon>Bacteria division CPR2</taxon>
    </lineage>
</organism>
<dbReference type="Proteomes" id="UP000033869">
    <property type="component" value="Unassembled WGS sequence"/>
</dbReference>
<dbReference type="Pfam" id="PF00293">
    <property type="entry name" value="NUDIX"/>
    <property type="match status" value="1"/>
</dbReference>
<sequence length="170" mass="19314">MNPREKEYEFCPTCKAELARKTIDDISRLVCPNCSFIFWNNPKPVASMLLENEGKVLLIKRSNEPLKDYWCLPGGYVNYGEEPTDAAIREAKEETDLDVKIEGLAGVYMIDNDPRGINIDIIYLGKILGGNLKLNEEASEANYFDPDNLPNLIAYRHREAIEDGFPPSRE</sequence>